<reference evidence="1" key="1">
    <citation type="journal article" date="2014" name="Int. J. Syst. Evol. Microbiol.">
        <title>Complete genome sequence of Corynebacterium casei LMG S-19264T (=DSM 44701T), isolated from a smear-ripened cheese.</title>
        <authorList>
            <consortium name="US DOE Joint Genome Institute (JGI-PGF)"/>
            <person name="Walter F."/>
            <person name="Albersmeier A."/>
            <person name="Kalinowski J."/>
            <person name="Ruckert C."/>
        </authorList>
    </citation>
    <scope>NUCLEOTIDE SEQUENCE</scope>
    <source>
        <strain evidence="1">CGMCC 4.7368</strain>
    </source>
</reference>
<dbReference type="Proteomes" id="UP000646523">
    <property type="component" value="Unassembled WGS sequence"/>
</dbReference>
<keyword evidence="2" id="KW-1185">Reference proteome</keyword>
<dbReference type="AlphaFoldDB" id="A0A918DNS0"/>
<accession>A0A918DNS0</accession>
<proteinExistence type="predicted"/>
<evidence type="ECO:0000313" key="2">
    <source>
        <dbReference type="Proteomes" id="UP000646523"/>
    </source>
</evidence>
<name>A0A918DNS0_9ACTN</name>
<evidence type="ECO:0000313" key="1">
    <source>
        <dbReference type="EMBL" id="GGO77134.1"/>
    </source>
</evidence>
<reference evidence="1" key="2">
    <citation type="submission" date="2020-09" db="EMBL/GenBank/DDBJ databases">
        <authorList>
            <person name="Sun Q."/>
            <person name="Zhou Y."/>
        </authorList>
    </citation>
    <scope>NUCLEOTIDE SEQUENCE</scope>
    <source>
        <strain evidence="1">CGMCC 4.7368</strain>
    </source>
</reference>
<protein>
    <submittedName>
        <fullName evidence="1">Uncharacterized protein</fullName>
    </submittedName>
</protein>
<comment type="caution">
    <text evidence="1">The sequence shown here is derived from an EMBL/GenBank/DDBJ whole genome shotgun (WGS) entry which is preliminary data.</text>
</comment>
<organism evidence="1 2">
    <name type="scientific">Nonomuraea cavernae</name>
    <dbReference type="NCBI Taxonomy" id="2045107"/>
    <lineage>
        <taxon>Bacteria</taxon>
        <taxon>Bacillati</taxon>
        <taxon>Actinomycetota</taxon>
        <taxon>Actinomycetes</taxon>
        <taxon>Streptosporangiales</taxon>
        <taxon>Streptosporangiaceae</taxon>
        <taxon>Nonomuraea</taxon>
    </lineage>
</organism>
<dbReference type="EMBL" id="BMNH01000021">
    <property type="protein sequence ID" value="GGO77134.1"/>
    <property type="molecule type" value="Genomic_DNA"/>
</dbReference>
<gene>
    <name evidence="1" type="ORF">GCM10012289_56100</name>
</gene>
<dbReference type="RefSeq" id="WP_189127183.1">
    <property type="nucleotide sequence ID" value="NZ_BMNH01000021.1"/>
</dbReference>
<sequence length="63" mass="7467">MRVRDHTCDCQAVFYELCQSGGLRFIRRTSRKDGRRMVVEESPWVIAAEADILWRRLLEGRAR</sequence>